<accession>A0A371ED10</accession>
<feature type="domain" description="Retroviral polymerase SH3-like" evidence="2">
    <location>
        <begin position="92"/>
        <end position="130"/>
    </location>
</feature>
<protein>
    <submittedName>
        <fullName evidence="3">Uncharacterized protein</fullName>
    </submittedName>
</protein>
<sequence length="240" mass="27822">MIIDISLGFIFCSQKMKCFPLSNSFMPMFKLYSLPKSKFFALIMEGNTHHTHFRNSCNPMTLYLKGNESPFTRLFGQPPDYSTLYMFDFVYYVHLPPQERTKLNAQYVKFVFLGYSPHQKGFLCYDPNLRWIRYKNLNKLLYITVHAFVSPQEVVEIELLTLDENQTWDIVSCPPFVKPLGNKFVLSIKLCLDGFIDRYKARLVVLGNKKECGLDYDETFALVAKMTTVHTILALAASQS</sequence>
<evidence type="ECO:0000259" key="1">
    <source>
        <dbReference type="Pfam" id="PF07727"/>
    </source>
</evidence>
<dbReference type="InterPro" id="IPR057670">
    <property type="entry name" value="SH3_retrovirus"/>
</dbReference>
<evidence type="ECO:0000313" key="4">
    <source>
        <dbReference type="Proteomes" id="UP000257109"/>
    </source>
</evidence>
<dbReference type="EMBL" id="QJKJ01014646">
    <property type="protein sequence ID" value="RDX63920.1"/>
    <property type="molecule type" value="Genomic_DNA"/>
</dbReference>
<keyword evidence="4" id="KW-1185">Reference proteome</keyword>
<gene>
    <name evidence="3" type="ORF">CR513_57589</name>
</gene>
<name>A0A371ED10_MUCPR</name>
<feature type="non-terminal residue" evidence="3">
    <location>
        <position position="1"/>
    </location>
</feature>
<feature type="domain" description="Reverse transcriptase Ty1/copia-type" evidence="1">
    <location>
        <begin position="165"/>
        <end position="239"/>
    </location>
</feature>
<organism evidence="3 4">
    <name type="scientific">Mucuna pruriens</name>
    <name type="common">Velvet bean</name>
    <name type="synonym">Dolichos pruriens</name>
    <dbReference type="NCBI Taxonomy" id="157652"/>
    <lineage>
        <taxon>Eukaryota</taxon>
        <taxon>Viridiplantae</taxon>
        <taxon>Streptophyta</taxon>
        <taxon>Embryophyta</taxon>
        <taxon>Tracheophyta</taxon>
        <taxon>Spermatophyta</taxon>
        <taxon>Magnoliopsida</taxon>
        <taxon>eudicotyledons</taxon>
        <taxon>Gunneridae</taxon>
        <taxon>Pentapetalae</taxon>
        <taxon>rosids</taxon>
        <taxon>fabids</taxon>
        <taxon>Fabales</taxon>
        <taxon>Fabaceae</taxon>
        <taxon>Papilionoideae</taxon>
        <taxon>50 kb inversion clade</taxon>
        <taxon>NPAAA clade</taxon>
        <taxon>indigoferoid/millettioid clade</taxon>
        <taxon>Phaseoleae</taxon>
        <taxon>Mucuna</taxon>
    </lineage>
</organism>
<dbReference type="Pfam" id="PF07727">
    <property type="entry name" value="RVT_2"/>
    <property type="match status" value="1"/>
</dbReference>
<dbReference type="Proteomes" id="UP000257109">
    <property type="component" value="Unassembled WGS sequence"/>
</dbReference>
<dbReference type="Pfam" id="PF25597">
    <property type="entry name" value="SH3_retrovirus"/>
    <property type="match status" value="1"/>
</dbReference>
<dbReference type="OrthoDB" id="411615at2759"/>
<evidence type="ECO:0000313" key="3">
    <source>
        <dbReference type="EMBL" id="RDX63920.1"/>
    </source>
</evidence>
<comment type="caution">
    <text evidence="3">The sequence shown here is derived from an EMBL/GenBank/DDBJ whole genome shotgun (WGS) entry which is preliminary data.</text>
</comment>
<reference evidence="3" key="1">
    <citation type="submission" date="2018-05" db="EMBL/GenBank/DDBJ databases">
        <title>Draft genome of Mucuna pruriens seed.</title>
        <authorList>
            <person name="Nnadi N.E."/>
            <person name="Vos R."/>
            <person name="Hasami M.H."/>
            <person name="Devisetty U.K."/>
            <person name="Aguiy J.C."/>
        </authorList>
    </citation>
    <scope>NUCLEOTIDE SEQUENCE [LARGE SCALE GENOMIC DNA]</scope>
    <source>
        <strain evidence="3">JCA_2017</strain>
    </source>
</reference>
<dbReference type="AlphaFoldDB" id="A0A371ED10"/>
<dbReference type="InterPro" id="IPR013103">
    <property type="entry name" value="RVT_2"/>
</dbReference>
<evidence type="ECO:0000259" key="2">
    <source>
        <dbReference type="Pfam" id="PF25597"/>
    </source>
</evidence>
<proteinExistence type="predicted"/>
<dbReference type="STRING" id="157652.A0A371ED10"/>